<protein>
    <recommendedName>
        <fullName evidence="2">Mor transcription activator domain-containing protein</fullName>
    </recommendedName>
</protein>
<dbReference type="Gene3D" id="1.10.10.60">
    <property type="entry name" value="Homeodomain-like"/>
    <property type="match status" value="1"/>
</dbReference>
<dbReference type="HOGENOM" id="CLU_1554599_0_0_6"/>
<dbReference type="OrthoDB" id="6387485at2"/>
<feature type="compositionally biased region" description="Low complexity" evidence="1">
    <location>
        <begin position="162"/>
        <end position="184"/>
    </location>
</feature>
<dbReference type="InterPro" id="IPR009057">
    <property type="entry name" value="Homeodomain-like_sf"/>
</dbReference>
<reference evidence="3 4" key="1">
    <citation type="submission" date="2012-06" db="EMBL/GenBank/DDBJ databases">
        <title>Complete sequence of Thiocystis violascens DSM 198.</title>
        <authorList>
            <consortium name="US DOE Joint Genome Institute"/>
            <person name="Lucas S."/>
            <person name="Han J."/>
            <person name="Lapidus A."/>
            <person name="Cheng J.-F."/>
            <person name="Goodwin L."/>
            <person name="Pitluck S."/>
            <person name="Peters L."/>
            <person name="Ovchinnikova G."/>
            <person name="Teshima H."/>
            <person name="Detter J.C."/>
            <person name="Han C."/>
            <person name="Tapia R."/>
            <person name="Land M."/>
            <person name="Hauser L."/>
            <person name="Kyrpides N."/>
            <person name="Ivanova N."/>
            <person name="Pagani I."/>
            <person name="Vogl K."/>
            <person name="Liu Z."/>
            <person name="Frigaard N.-U."/>
            <person name="Bryant D."/>
            <person name="Woyke T."/>
        </authorList>
    </citation>
    <scope>NUCLEOTIDE SEQUENCE [LARGE SCALE GENOMIC DNA]</scope>
    <source>
        <strain evidence="4">ATCC 17096 / DSM 198 / 6111</strain>
    </source>
</reference>
<sequence length="184" mass="19693">MGTPVSRVRGGSETVTINGVALPEARVRDHMPETLREVADLIGVAAAVRLSQRFGGRRCYIGTNPEGSALEDCVGPDAARALSWYYGAGETTFPRGESVDRYARDQAILKDRLAGMSCGALAEKYRLSERRLWEILAAHRAHETPCGVVPIPESATIREATPRAAGRATSARAGNARAGFDGAR</sequence>
<feature type="domain" description="Mor transcription activator" evidence="2">
    <location>
        <begin position="71"/>
        <end position="143"/>
    </location>
</feature>
<evidence type="ECO:0000313" key="3">
    <source>
        <dbReference type="EMBL" id="AFL74582.1"/>
    </source>
</evidence>
<proteinExistence type="predicted"/>
<evidence type="ECO:0000256" key="1">
    <source>
        <dbReference type="SAM" id="MobiDB-lite"/>
    </source>
</evidence>
<dbReference type="Proteomes" id="UP000006062">
    <property type="component" value="Chromosome"/>
</dbReference>
<organism evidence="3 4">
    <name type="scientific">Thiocystis violascens (strain ATCC 17096 / DSM 198 / 6111)</name>
    <name type="common">Chromatium violascens</name>
    <dbReference type="NCBI Taxonomy" id="765911"/>
    <lineage>
        <taxon>Bacteria</taxon>
        <taxon>Pseudomonadati</taxon>
        <taxon>Pseudomonadota</taxon>
        <taxon>Gammaproteobacteria</taxon>
        <taxon>Chromatiales</taxon>
        <taxon>Chromatiaceae</taxon>
        <taxon>Thiocystis</taxon>
    </lineage>
</organism>
<dbReference type="SUPFAM" id="SSF46689">
    <property type="entry name" value="Homeodomain-like"/>
    <property type="match status" value="1"/>
</dbReference>
<dbReference type="AlphaFoldDB" id="I3YC64"/>
<dbReference type="eggNOG" id="COG5566">
    <property type="taxonomic scope" value="Bacteria"/>
</dbReference>
<dbReference type="KEGG" id="tvi:Thivi_2661"/>
<gene>
    <name evidence="3" type="ordered locus">Thivi_2661</name>
</gene>
<evidence type="ECO:0000259" key="2">
    <source>
        <dbReference type="Pfam" id="PF08765"/>
    </source>
</evidence>
<dbReference type="InterPro" id="IPR014875">
    <property type="entry name" value="Mor_transcription_activator"/>
</dbReference>
<accession>I3YC64</accession>
<evidence type="ECO:0000313" key="4">
    <source>
        <dbReference type="Proteomes" id="UP000006062"/>
    </source>
</evidence>
<dbReference type="EMBL" id="CP003154">
    <property type="protein sequence ID" value="AFL74582.1"/>
    <property type="molecule type" value="Genomic_DNA"/>
</dbReference>
<keyword evidence="4" id="KW-1185">Reference proteome</keyword>
<name>I3YC64_THIV6</name>
<dbReference type="STRING" id="765911.Thivi_2661"/>
<feature type="region of interest" description="Disordered" evidence="1">
    <location>
        <begin position="161"/>
        <end position="184"/>
    </location>
</feature>
<dbReference type="Pfam" id="PF08765">
    <property type="entry name" value="Mor"/>
    <property type="match status" value="1"/>
</dbReference>